<dbReference type="InterPro" id="IPR002202">
    <property type="entry name" value="HMG_CoA_Rdtase"/>
</dbReference>
<evidence type="ECO:0000256" key="2">
    <source>
        <dbReference type="ARBA" id="ARBA00022857"/>
    </source>
</evidence>
<sequence>MHDSEEGLLERVLNGEVKLHELDRITGDSNTATAIRRRALEKTLGVNLSPLQDSLDYNEIVGRNCENTIGSVKVPVGIAGPLEVRGEYAKGLYYVPIATTEGALVASINRGCAAASSSGGVYVRILDDKITRAPVFKVPTIDKALEFVKWIEENFSEIKKVFESTTKYGKLRNVVPFIVGRTVFLRFEAPSGDAMGMNMIVKAVDEVVKYIRSNLNYVSLVSISGNLCTDKKPTGVNWVMGRGKTVTAEAFIKREVVERVLKTTPEAIEEVCLRKLYIGSSRAAALGGFNAHVSNIIAGIFLATGQDLGQVVESSQSITYCETLEDSRLYISTTIPALEVGTVGGGTELPTQKTNLSILKAQGSGEKPGDNAKKLAEIIAATTLAGELSLLAALAAHHLTEAHMRLGRKQKV</sequence>
<dbReference type="InterPro" id="IPR023076">
    <property type="entry name" value="HMG_CoA_Rdtase_CS"/>
</dbReference>
<evidence type="ECO:0000313" key="7">
    <source>
        <dbReference type="Proteomes" id="UP000608579"/>
    </source>
</evidence>
<dbReference type="CDD" id="cd00643">
    <property type="entry name" value="HMG-CoA_reductase_classI"/>
    <property type="match status" value="1"/>
</dbReference>
<dbReference type="Pfam" id="PF00368">
    <property type="entry name" value="HMG-CoA_red"/>
    <property type="match status" value="1"/>
</dbReference>
<dbReference type="Gene3D" id="3.30.70.420">
    <property type="entry name" value="Hydroxymethylglutaryl-CoA reductase, class I/II, NAD/NADP-binding domain"/>
    <property type="match status" value="1"/>
</dbReference>
<protein>
    <recommendedName>
        <fullName evidence="5">3-hydroxy-3-methylglutaryl coenzyme A reductase</fullName>
        <shortName evidence="5">HMG-CoA reductase</shortName>
        <ecNumber evidence="5">1.1.1.34</ecNumber>
    </recommendedName>
</protein>
<dbReference type="UniPathway" id="UPA00058">
    <property type="reaction ID" value="UER00103"/>
</dbReference>
<dbReference type="Gene3D" id="3.90.770.10">
    <property type="entry name" value="3-hydroxy-3-methylglutaryl-coenzyme A Reductase, Chain A, domain 2"/>
    <property type="match status" value="1"/>
</dbReference>
<evidence type="ECO:0000256" key="5">
    <source>
        <dbReference type="RuleBase" id="RU361219"/>
    </source>
</evidence>
<proteinExistence type="inferred from homology"/>
<dbReference type="PANTHER" id="PTHR10572">
    <property type="entry name" value="3-HYDROXY-3-METHYLGLUTARYL-COENZYME A REDUCTASE"/>
    <property type="match status" value="1"/>
</dbReference>
<name>A0A832ZU76_CALS0</name>
<dbReference type="InterPro" id="IPR009029">
    <property type="entry name" value="HMG_CoA_Rdtase_sub-bd_dom_sf"/>
</dbReference>
<organism evidence="6 7">
    <name type="scientific">Caldiarchaeum subterraneum</name>
    <dbReference type="NCBI Taxonomy" id="311458"/>
    <lineage>
        <taxon>Archaea</taxon>
        <taxon>Nitrososphaerota</taxon>
        <taxon>Candidatus Caldarchaeales</taxon>
        <taxon>Candidatus Caldarchaeaceae</taxon>
        <taxon>Candidatus Caldarchaeum</taxon>
    </lineage>
</organism>
<dbReference type="PANTHER" id="PTHR10572:SF24">
    <property type="entry name" value="3-HYDROXY-3-METHYLGLUTARYL-COENZYME A REDUCTASE"/>
    <property type="match status" value="1"/>
</dbReference>
<keyword evidence="2 5" id="KW-0521">NADP</keyword>
<reference evidence="6" key="1">
    <citation type="journal article" date="2020" name="ISME J.">
        <title>Gammaproteobacteria mediating utilization of methyl-, sulfur- and petroleum organic compounds in deep ocean hydrothermal plumes.</title>
        <authorList>
            <person name="Zhou Z."/>
            <person name="Liu Y."/>
            <person name="Pan J."/>
            <person name="Cron B.R."/>
            <person name="Toner B.M."/>
            <person name="Anantharaman K."/>
            <person name="Breier J.A."/>
            <person name="Dick G.J."/>
            <person name="Li M."/>
        </authorList>
    </citation>
    <scope>NUCLEOTIDE SEQUENCE</scope>
    <source>
        <strain evidence="6">SZUA-1515</strain>
    </source>
</reference>
<evidence type="ECO:0000256" key="3">
    <source>
        <dbReference type="ARBA" id="ARBA00023002"/>
    </source>
</evidence>
<accession>A0A832ZU76</accession>
<dbReference type="InterPro" id="IPR009023">
    <property type="entry name" value="HMG_CoA_Rdtase_NAD(P)-bd_sf"/>
</dbReference>
<dbReference type="GO" id="GO:0015936">
    <property type="term" value="P:coenzyme A metabolic process"/>
    <property type="evidence" value="ECO:0007669"/>
    <property type="project" value="InterPro"/>
</dbReference>
<dbReference type="GO" id="GO:0004420">
    <property type="term" value="F:hydroxymethylglutaryl-CoA reductase (NADPH) activity"/>
    <property type="evidence" value="ECO:0007669"/>
    <property type="project" value="UniProtKB-EC"/>
</dbReference>
<comment type="catalytic activity">
    <reaction evidence="4 5">
        <text>(R)-mevalonate + 2 NADP(+) + CoA = (3S)-3-hydroxy-3-methylglutaryl-CoA + 2 NADPH + 2 H(+)</text>
        <dbReference type="Rhea" id="RHEA:15989"/>
        <dbReference type="ChEBI" id="CHEBI:15378"/>
        <dbReference type="ChEBI" id="CHEBI:36464"/>
        <dbReference type="ChEBI" id="CHEBI:43074"/>
        <dbReference type="ChEBI" id="CHEBI:57287"/>
        <dbReference type="ChEBI" id="CHEBI:57783"/>
        <dbReference type="ChEBI" id="CHEBI:58349"/>
        <dbReference type="EC" id="1.1.1.34"/>
    </reaction>
</comment>
<comment type="caution">
    <text evidence="6">The sequence shown here is derived from an EMBL/GenBank/DDBJ whole genome shotgun (WGS) entry which is preliminary data.</text>
</comment>
<dbReference type="GO" id="GO:0016126">
    <property type="term" value="P:sterol biosynthetic process"/>
    <property type="evidence" value="ECO:0007669"/>
    <property type="project" value="TreeGrafter"/>
</dbReference>
<dbReference type="InterPro" id="IPR004554">
    <property type="entry name" value="HMG_CoA_Rdtase_eu_arc"/>
</dbReference>
<dbReference type="NCBIfam" id="TIGR00533">
    <property type="entry name" value="HMG_CoA_R_NADP"/>
    <property type="match status" value="1"/>
</dbReference>
<dbReference type="InterPro" id="IPR023282">
    <property type="entry name" value="HMG_CoA_Rdtase_N"/>
</dbReference>
<dbReference type="Gene3D" id="1.10.3270.10">
    <property type="entry name" value="HMGR, N-terminal domain"/>
    <property type="match status" value="1"/>
</dbReference>
<evidence type="ECO:0000313" key="6">
    <source>
        <dbReference type="EMBL" id="HIQ29093.1"/>
    </source>
</evidence>
<dbReference type="SUPFAM" id="SSF55035">
    <property type="entry name" value="NAD-binding domain of HMG-CoA reductase"/>
    <property type="match status" value="1"/>
</dbReference>
<evidence type="ECO:0000256" key="4">
    <source>
        <dbReference type="ARBA" id="ARBA00049903"/>
    </source>
</evidence>
<dbReference type="FunFam" id="3.30.70.420:FF:000001">
    <property type="entry name" value="3-hydroxy-3-methylglutaryl coenzyme A reductase"/>
    <property type="match status" value="1"/>
</dbReference>
<dbReference type="PRINTS" id="PR00071">
    <property type="entry name" value="HMGCOARDTASE"/>
</dbReference>
<keyword evidence="3 5" id="KW-0560">Oxidoreductase</keyword>
<dbReference type="EMBL" id="DQVM01000014">
    <property type="protein sequence ID" value="HIQ29093.1"/>
    <property type="molecule type" value="Genomic_DNA"/>
</dbReference>
<dbReference type="PROSITE" id="PS00318">
    <property type="entry name" value="HMG_COA_REDUCTASE_2"/>
    <property type="match status" value="1"/>
</dbReference>
<dbReference type="PROSITE" id="PS50065">
    <property type="entry name" value="HMG_COA_REDUCTASE_4"/>
    <property type="match status" value="1"/>
</dbReference>
<comment type="pathway">
    <text evidence="5">Metabolic intermediate biosynthesis; (R)-mevalonate biosynthesis; (R)-mevalonate from acetyl-CoA: step 3/3.</text>
</comment>
<gene>
    <name evidence="6" type="primary">hmgA</name>
    <name evidence="6" type="ORF">EYH45_00850</name>
</gene>
<dbReference type="AlphaFoldDB" id="A0A832ZU76"/>
<evidence type="ECO:0000256" key="1">
    <source>
        <dbReference type="ARBA" id="ARBA00007661"/>
    </source>
</evidence>
<dbReference type="Proteomes" id="UP000608579">
    <property type="component" value="Unassembled WGS sequence"/>
</dbReference>
<dbReference type="PROSITE" id="PS00066">
    <property type="entry name" value="HMG_COA_REDUCTASE_1"/>
    <property type="match status" value="1"/>
</dbReference>
<dbReference type="InterPro" id="IPR023074">
    <property type="entry name" value="HMG_CoA_Rdtase_cat_sf"/>
</dbReference>
<dbReference type="EC" id="1.1.1.34" evidence="5"/>
<dbReference type="SUPFAM" id="SSF56542">
    <property type="entry name" value="Substrate-binding domain of HMG-CoA reductase"/>
    <property type="match status" value="1"/>
</dbReference>
<comment type="similarity">
    <text evidence="1 5">Belongs to the HMG-CoA reductase family.</text>
</comment>
<dbReference type="GO" id="GO:0008299">
    <property type="term" value="P:isoprenoid biosynthetic process"/>
    <property type="evidence" value="ECO:0007669"/>
    <property type="project" value="InterPro"/>
</dbReference>